<dbReference type="GO" id="GO:0004252">
    <property type="term" value="F:serine-type endopeptidase activity"/>
    <property type="evidence" value="ECO:0007669"/>
    <property type="project" value="InterPro"/>
</dbReference>
<name>A0AAJ7SBR1_9HYME</name>
<feature type="chain" id="PRO_5042504069" evidence="6">
    <location>
        <begin position="22"/>
        <end position="535"/>
    </location>
</feature>
<dbReference type="CDD" id="cd00190">
    <property type="entry name" value="Tryp_SPc"/>
    <property type="match status" value="2"/>
</dbReference>
<evidence type="ECO:0000313" key="9">
    <source>
        <dbReference type="RefSeq" id="XP_026674944.1"/>
    </source>
</evidence>
<organism evidence="8 9">
    <name type="scientific">Ceratina calcarata</name>
    <dbReference type="NCBI Taxonomy" id="156304"/>
    <lineage>
        <taxon>Eukaryota</taxon>
        <taxon>Metazoa</taxon>
        <taxon>Ecdysozoa</taxon>
        <taxon>Arthropoda</taxon>
        <taxon>Hexapoda</taxon>
        <taxon>Insecta</taxon>
        <taxon>Pterygota</taxon>
        <taxon>Neoptera</taxon>
        <taxon>Endopterygota</taxon>
        <taxon>Hymenoptera</taxon>
        <taxon>Apocrita</taxon>
        <taxon>Aculeata</taxon>
        <taxon>Apoidea</taxon>
        <taxon>Anthophila</taxon>
        <taxon>Apidae</taxon>
        <taxon>Ceratina</taxon>
        <taxon>Zadontomerus</taxon>
    </lineage>
</organism>
<dbReference type="SMART" id="SM00020">
    <property type="entry name" value="Tryp_SPc"/>
    <property type="match status" value="2"/>
</dbReference>
<evidence type="ECO:0000256" key="3">
    <source>
        <dbReference type="ARBA" id="ARBA00023180"/>
    </source>
</evidence>
<feature type="signal peptide" evidence="6">
    <location>
        <begin position="1"/>
        <end position="21"/>
    </location>
</feature>
<dbReference type="Pfam" id="PF00089">
    <property type="entry name" value="Trypsin"/>
    <property type="match status" value="2"/>
</dbReference>
<dbReference type="Proteomes" id="UP000694925">
    <property type="component" value="Unplaced"/>
</dbReference>
<dbReference type="RefSeq" id="XP_026674944.1">
    <property type="nucleotide sequence ID" value="XM_026819143.1"/>
</dbReference>
<evidence type="ECO:0000256" key="5">
    <source>
        <dbReference type="SAM" id="MobiDB-lite"/>
    </source>
</evidence>
<keyword evidence="2" id="KW-1015">Disulfide bond</keyword>
<keyword evidence="1 6" id="KW-0732">Signal</keyword>
<dbReference type="KEGG" id="ccal:108631783"/>
<accession>A0AAJ7SBR1</accession>
<sequence length="535" mass="59678">MKFSWWLGLFALFLATYTCQGSTLGEKVKNFFGIFGNKPPDSADAPGPCFCSCGVRNEESRIVGGQTTRMNEFPWMARLSYLNKFYCGGTLINDRYVLTAAHCVKGFMWFMIKVTFGEHDRCVERGFETRYVVRVLTGDFSFLNFDNDIALLRLNERVPLSDTIRPICLPSVRGTHRQSILYYLTTKKPLDSRRDAGNDNTAIQEKPTDRTGPSTVLTVARKAMKPQNFLKCLVCGLLFTFAPKSIRCDEAGFSETSDDLRETRGVLDFLFGRFKTCGNCLCGRPNRVGEARFLGGEYTIPHEFPWLANIHVRSQLLLSGVLINDRYVLSSASQLLGATAPEIKVSLGEYDRCNLDVSSTTVSVESLILYPEYNPESHAHNLALIKLSQTIKFNRRISPICMPNPGSTYLGQVGTLVGWTVGNTEDRNKNQTCRPRKLGLPILGYNECIRSGINLMNFHNDSGCAGILGGSSIVCENDDGSSVQYRSYVGVYDLIGIISDVNKCDRSPAVSVFTRVGPHLNWILQQTKDACYCPK</sequence>
<reference evidence="9" key="1">
    <citation type="submission" date="2025-08" db="UniProtKB">
        <authorList>
            <consortium name="RefSeq"/>
        </authorList>
    </citation>
    <scope>IDENTIFICATION</scope>
    <source>
        <tissue evidence="9">Whole body</tissue>
    </source>
</reference>
<dbReference type="InterPro" id="IPR001314">
    <property type="entry name" value="Peptidase_S1A"/>
</dbReference>
<dbReference type="Gene3D" id="2.40.10.10">
    <property type="entry name" value="Trypsin-like serine proteases"/>
    <property type="match status" value="2"/>
</dbReference>
<dbReference type="FunFam" id="2.40.10.10:FF:000028">
    <property type="entry name" value="Serine protease easter"/>
    <property type="match status" value="1"/>
</dbReference>
<keyword evidence="8" id="KW-1185">Reference proteome</keyword>
<dbReference type="InterPro" id="IPR051487">
    <property type="entry name" value="Ser/Thr_Proteases_Immune/Dev"/>
</dbReference>
<dbReference type="GeneID" id="108631783"/>
<evidence type="ECO:0000313" key="8">
    <source>
        <dbReference type="Proteomes" id="UP000694925"/>
    </source>
</evidence>
<feature type="region of interest" description="Disordered" evidence="5">
    <location>
        <begin position="192"/>
        <end position="211"/>
    </location>
</feature>
<evidence type="ECO:0000256" key="4">
    <source>
        <dbReference type="ARBA" id="ARBA00024195"/>
    </source>
</evidence>
<dbReference type="InterPro" id="IPR018114">
    <property type="entry name" value="TRYPSIN_HIS"/>
</dbReference>
<evidence type="ECO:0000256" key="2">
    <source>
        <dbReference type="ARBA" id="ARBA00023157"/>
    </source>
</evidence>
<dbReference type="PROSITE" id="PS50240">
    <property type="entry name" value="TRYPSIN_DOM"/>
    <property type="match status" value="1"/>
</dbReference>
<gene>
    <name evidence="9" type="primary">LOC108631783</name>
</gene>
<dbReference type="AlphaFoldDB" id="A0AAJ7SBR1"/>
<dbReference type="InterPro" id="IPR009003">
    <property type="entry name" value="Peptidase_S1_PA"/>
</dbReference>
<dbReference type="GO" id="GO:0006508">
    <property type="term" value="P:proteolysis"/>
    <property type="evidence" value="ECO:0007669"/>
    <property type="project" value="InterPro"/>
</dbReference>
<evidence type="ECO:0000256" key="6">
    <source>
        <dbReference type="SAM" id="SignalP"/>
    </source>
</evidence>
<protein>
    <submittedName>
        <fullName evidence="9">Serine proteinase stubble-like</fullName>
    </submittedName>
</protein>
<evidence type="ECO:0000259" key="7">
    <source>
        <dbReference type="PROSITE" id="PS50240"/>
    </source>
</evidence>
<comment type="similarity">
    <text evidence="4">Belongs to the peptidase S1 family. CLIP subfamily.</text>
</comment>
<keyword evidence="3" id="KW-0325">Glycoprotein</keyword>
<dbReference type="PRINTS" id="PR00722">
    <property type="entry name" value="CHYMOTRYPSIN"/>
</dbReference>
<dbReference type="InterPro" id="IPR043504">
    <property type="entry name" value="Peptidase_S1_PA_chymotrypsin"/>
</dbReference>
<dbReference type="PROSITE" id="PS00134">
    <property type="entry name" value="TRYPSIN_HIS"/>
    <property type="match status" value="1"/>
</dbReference>
<dbReference type="PANTHER" id="PTHR24256">
    <property type="entry name" value="TRYPTASE-RELATED"/>
    <property type="match status" value="1"/>
</dbReference>
<evidence type="ECO:0000256" key="1">
    <source>
        <dbReference type="ARBA" id="ARBA00022729"/>
    </source>
</evidence>
<feature type="domain" description="Peptidase S1" evidence="7">
    <location>
        <begin position="62"/>
        <end position="528"/>
    </location>
</feature>
<proteinExistence type="inferred from homology"/>
<dbReference type="SUPFAM" id="SSF50494">
    <property type="entry name" value="Trypsin-like serine proteases"/>
    <property type="match status" value="2"/>
</dbReference>
<dbReference type="InterPro" id="IPR001254">
    <property type="entry name" value="Trypsin_dom"/>
</dbReference>